<organism evidence="2 3">
    <name type="scientific">Elysia marginata</name>
    <dbReference type="NCBI Taxonomy" id="1093978"/>
    <lineage>
        <taxon>Eukaryota</taxon>
        <taxon>Metazoa</taxon>
        <taxon>Spiralia</taxon>
        <taxon>Lophotrochozoa</taxon>
        <taxon>Mollusca</taxon>
        <taxon>Gastropoda</taxon>
        <taxon>Heterobranchia</taxon>
        <taxon>Euthyneura</taxon>
        <taxon>Panpulmonata</taxon>
        <taxon>Sacoglossa</taxon>
        <taxon>Placobranchoidea</taxon>
        <taxon>Plakobranchidae</taxon>
        <taxon>Elysia</taxon>
    </lineage>
</organism>
<reference evidence="2 3" key="1">
    <citation type="journal article" date="2021" name="Elife">
        <title>Chloroplast acquisition without the gene transfer in kleptoplastic sea slugs, Plakobranchus ocellatus.</title>
        <authorList>
            <person name="Maeda T."/>
            <person name="Takahashi S."/>
            <person name="Yoshida T."/>
            <person name="Shimamura S."/>
            <person name="Takaki Y."/>
            <person name="Nagai Y."/>
            <person name="Toyoda A."/>
            <person name="Suzuki Y."/>
            <person name="Arimoto A."/>
            <person name="Ishii H."/>
            <person name="Satoh N."/>
            <person name="Nishiyama T."/>
            <person name="Hasebe M."/>
            <person name="Maruyama T."/>
            <person name="Minagawa J."/>
            <person name="Obokata J."/>
            <person name="Shigenobu S."/>
        </authorList>
    </citation>
    <scope>NUCLEOTIDE SEQUENCE [LARGE SCALE GENOMIC DNA]</scope>
</reference>
<evidence type="ECO:0000313" key="2">
    <source>
        <dbReference type="EMBL" id="GFR86983.1"/>
    </source>
</evidence>
<feature type="transmembrane region" description="Helical" evidence="1">
    <location>
        <begin position="12"/>
        <end position="34"/>
    </location>
</feature>
<proteinExistence type="predicted"/>
<dbReference type="Gene3D" id="1.20.140.150">
    <property type="match status" value="1"/>
</dbReference>
<gene>
    <name evidence="2" type="ORF">ElyMa_002481000</name>
</gene>
<name>A0AAV4GN68_9GAST</name>
<feature type="transmembrane region" description="Helical" evidence="1">
    <location>
        <begin position="159"/>
        <end position="181"/>
    </location>
</feature>
<feature type="transmembrane region" description="Helical" evidence="1">
    <location>
        <begin position="83"/>
        <end position="104"/>
    </location>
</feature>
<feature type="transmembrane region" description="Helical" evidence="1">
    <location>
        <begin position="116"/>
        <end position="139"/>
    </location>
</feature>
<accession>A0AAV4GN68</accession>
<sequence>MPCPQSTALSKLNVFISLLALALYCVGGAISQWIKAKFVLPVTPPVNLDVHMGLTESCRKATVMGNVISDKCGMEGARDWQKAATGLAIVGAVAGVVGLIFAVLNLTVSKVAGRRWIKLAVVACSLASAGFMAGALALYGTNKKIQVRPPLPLEVDFDIGWAFIVSAASAGLYVILTLLALADTCCTPDRRGEFHRTNKTEEATIHFTNSVVS</sequence>
<evidence type="ECO:0008006" key="4">
    <source>
        <dbReference type="Google" id="ProtNLM"/>
    </source>
</evidence>
<dbReference type="Proteomes" id="UP000762676">
    <property type="component" value="Unassembled WGS sequence"/>
</dbReference>
<keyword evidence="3" id="KW-1185">Reference proteome</keyword>
<keyword evidence="1" id="KW-0472">Membrane</keyword>
<evidence type="ECO:0000313" key="3">
    <source>
        <dbReference type="Proteomes" id="UP000762676"/>
    </source>
</evidence>
<comment type="caution">
    <text evidence="2">The sequence shown here is derived from an EMBL/GenBank/DDBJ whole genome shotgun (WGS) entry which is preliminary data.</text>
</comment>
<keyword evidence="1" id="KW-0812">Transmembrane</keyword>
<protein>
    <recommendedName>
        <fullName evidence="4">Claudin</fullName>
    </recommendedName>
</protein>
<dbReference type="AlphaFoldDB" id="A0AAV4GN68"/>
<dbReference type="EMBL" id="BMAT01005067">
    <property type="protein sequence ID" value="GFR86983.1"/>
    <property type="molecule type" value="Genomic_DNA"/>
</dbReference>
<keyword evidence="1" id="KW-1133">Transmembrane helix</keyword>
<evidence type="ECO:0000256" key="1">
    <source>
        <dbReference type="SAM" id="Phobius"/>
    </source>
</evidence>